<protein>
    <submittedName>
        <fullName evidence="1">Uncharacterized protein</fullName>
    </submittedName>
</protein>
<sequence length="171" mass="18784">MDYKLTYAPLSSAFKERFEVYSDADHGGNPDSGKSTSAYVVKMGTGAVSWSSKLQSIVALSTTEAEYVSAVSAGSEAIWIRQLLTELGYEPSGPTTLHMDNQSAIQVARNPEHHGRMKHLDLRFYWLRDAMENETLSIDYVPTDSMAADILTKSLSKVKVEEACKQLGLGS</sequence>
<dbReference type="EMBL" id="JANAWD010001245">
    <property type="protein sequence ID" value="KAJ3473820.1"/>
    <property type="molecule type" value="Genomic_DNA"/>
</dbReference>
<dbReference type="PANTHER" id="PTHR11439:SF483">
    <property type="entry name" value="PEPTIDE SYNTHASE GLIP-LIKE, PUTATIVE (AFU_ORTHOLOGUE AFUA_3G12920)-RELATED"/>
    <property type="match status" value="1"/>
</dbReference>
<accession>A0AAD5UQX7</accession>
<proteinExistence type="predicted"/>
<dbReference type="Proteomes" id="UP001212997">
    <property type="component" value="Unassembled WGS sequence"/>
</dbReference>
<dbReference type="PANTHER" id="PTHR11439">
    <property type="entry name" value="GAG-POL-RELATED RETROTRANSPOSON"/>
    <property type="match status" value="1"/>
</dbReference>
<gene>
    <name evidence="1" type="ORF">NLI96_g12809</name>
</gene>
<evidence type="ECO:0000313" key="1">
    <source>
        <dbReference type="EMBL" id="KAJ3473820.1"/>
    </source>
</evidence>
<reference evidence="1" key="1">
    <citation type="submission" date="2022-07" db="EMBL/GenBank/DDBJ databases">
        <title>Genome Sequence of Physisporinus lineatus.</title>
        <authorList>
            <person name="Buettner E."/>
        </authorList>
    </citation>
    <scope>NUCLEOTIDE SEQUENCE</scope>
    <source>
        <strain evidence="1">VT162</strain>
    </source>
</reference>
<name>A0AAD5UQX7_9APHY</name>
<dbReference type="AlphaFoldDB" id="A0AAD5UQX7"/>
<evidence type="ECO:0000313" key="2">
    <source>
        <dbReference type="Proteomes" id="UP001212997"/>
    </source>
</evidence>
<comment type="caution">
    <text evidence="1">The sequence shown here is derived from an EMBL/GenBank/DDBJ whole genome shotgun (WGS) entry which is preliminary data.</text>
</comment>
<organism evidence="1 2">
    <name type="scientific">Meripilus lineatus</name>
    <dbReference type="NCBI Taxonomy" id="2056292"/>
    <lineage>
        <taxon>Eukaryota</taxon>
        <taxon>Fungi</taxon>
        <taxon>Dikarya</taxon>
        <taxon>Basidiomycota</taxon>
        <taxon>Agaricomycotina</taxon>
        <taxon>Agaricomycetes</taxon>
        <taxon>Polyporales</taxon>
        <taxon>Meripilaceae</taxon>
        <taxon>Meripilus</taxon>
    </lineage>
</organism>
<dbReference type="CDD" id="cd09272">
    <property type="entry name" value="RNase_HI_RT_Ty1"/>
    <property type="match status" value="1"/>
</dbReference>
<keyword evidence="2" id="KW-1185">Reference proteome</keyword>